<evidence type="ECO:0000313" key="1">
    <source>
        <dbReference type="EMBL" id="GAH18196.1"/>
    </source>
</evidence>
<dbReference type="AlphaFoldDB" id="X1DBN9"/>
<feature type="non-terminal residue" evidence="1">
    <location>
        <position position="1"/>
    </location>
</feature>
<gene>
    <name evidence="1" type="ORF">S01H4_55386</name>
</gene>
<reference evidence="1" key="1">
    <citation type="journal article" date="2014" name="Front. Microbiol.">
        <title>High frequency of phylogenetically diverse reductive dehalogenase-homologous genes in deep subseafloor sedimentary metagenomes.</title>
        <authorList>
            <person name="Kawai M."/>
            <person name="Futagami T."/>
            <person name="Toyoda A."/>
            <person name="Takaki Y."/>
            <person name="Nishi S."/>
            <person name="Hori S."/>
            <person name="Arai W."/>
            <person name="Tsubouchi T."/>
            <person name="Morono Y."/>
            <person name="Uchiyama I."/>
            <person name="Ito T."/>
            <person name="Fujiyama A."/>
            <person name="Inagaki F."/>
            <person name="Takami H."/>
        </authorList>
    </citation>
    <scope>NUCLEOTIDE SEQUENCE</scope>
    <source>
        <strain evidence="1">Expedition CK06-06</strain>
    </source>
</reference>
<comment type="caution">
    <text evidence="1">The sequence shown here is derived from an EMBL/GenBank/DDBJ whole genome shotgun (WGS) entry which is preliminary data.</text>
</comment>
<organism evidence="1">
    <name type="scientific">marine sediment metagenome</name>
    <dbReference type="NCBI Taxonomy" id="412755"/>
    <lineage>
        <taxon>unclassified sequences</taxon>
        <taxon>metagenomes</taxon>
        <taxon>ecological metagenomes</taxon>
    </lineage>
</organism>
<dbReference type="EMBL" id="BART01031961">
    <property type="protein sequence ID" value="GAH18196.1"/>
    <property type="molecule type" value="Genomic_DNA"/>
</dbReference>
<sequence>KYRKTLSNDKTPGVGIVSQKTSFSKDYRQELKKTDKLLKGAPINGKISRDKLLDKKEDVLPK</sequence>
<name>X1DBN9_9ZZZZ</name>
<protein>
    <submittedName>
        <fullName evidence="1">Uncharacterized protein</fullName>
    </submittedName>
</protein>
<accession>X1DBN9</accession>
<proteinExistence type="predicted"/>